<sequence length="310" mass="33902">MGICRSQWLIAGFVLASLLSSGCRDEQGSPRTKPSVVSAELVIADAESISPDTVTILKRAHAERIVSIESCVLTVKWAQTQNCATSWLATLSAEPSPTEAAAKALVAALQATPVAKSPTIRLELADIGSDSIPLLQAVGDSFIRTITDQERSRLQEARQAFQLELDDEVLTQLREIEESLGGDADGLQIAYDKQKLELGKLIYDFTFTCIERDGLARLLNAKEPHADSENRRVASTRIATLTREADAMGSRMEEISRHLGNQSRSPSRVGVLREKASRLRVRIKAIDDRLAAVAMGHSAVRWLRHPAIEP</sequence>
<dbReference type="RefSeq" id="WP_206292174.1">
    <property type="nucleotide sequence ID" value="NZ_CP063458.1"/>
</dbReference>
<proteinExistence type="predicted"/>
<dbReference type="AlphaFoldDB" id="A0A7M2WV09"/>
<dbReference type="PROSITE" id="PS51257">
    <property type="entry name" value="PROKAR_LIPOPROTEIN"/>
    <property type="match status" value="1"/>
</dbReference>
<dbReference type="EMBL" id="CP063458">
    <property type="protein sequence ID" value="QOV89154.1"/>
    <property type="molecule type" value="Genomic_DNA"/>
</dbReference>
<organism evidence="1 2">
    <name type="scientific">Humisphaera borealis</name>
    <dbReference type="NCBI Taxonomy" id="2807512"/>
    <lineage>
        <taxon>Bacteria</taxon>
        <taxon>Pseudomonadati</taxon>
        <taxon>Planctomycetota</taxon>
        <taxon>Phycisphaerae</taxon>
        <taxon>Tepidisphaerales</taxon>
        <taxon>Tepidisphaeraceae</taxon>
        <taxon>Humisphaera</taxon>
    </lineage>
</organism>
<reference evidence="1 2" key="1">
    <citation type="submission" date="2020-10" db="EMBL/GenBank/DDBJ databases">
        <title>Wide distribution of Phycisphaera-like planctomycetes from WD2101 soil group in peatlands and genome analysis of the first cultivated representative.</title>
        <authorList>
            <person name="Dedysh S.N."/>
            <person name="Beletsky A.V."/>
            <person name="Ivanova A."/>
            <person name="Kulichevskaya I.S."/>
            <person name="Suzina N.E."/>
            <person name="Philippov D.A."/>
            <person name="Rakitin A.L."/>
            <person name="Mardanov A.V."/>
            <person name="Ravin N.V."/>
        </authorList>
    </citation>
    <scope>NUCLEOTIDE SEQUENCE [LARGE SCALE GENOMIC DNA]</scope>
    <source>
        <strain evidence="1 2">M1803</strain>
    </source>
</reference>
<dbReference type="KEGG" id="hbs:IPV69_23530"/>
<protein>
    <submittedName>
        <fullName evidence="1">Uncharacterized protein</fullName>
    </submittedName>
</protein>
<evidence type="ECO:0000313" key="2">
    <source>
        <dbReference type="Proteomes" id="UP000593765"/>
    </source>
</evidence>
<evidence type="ECO:0000313" key="1">
    <source>
        <dbReference type="EMBL" id="QOV89154.1"/>
    </source>
</evidence>
<dbReference type="Proteomes" id="UP000593765">
    <property type="component" value="Chromosome"/>
</dbReference>
<gene>
    <name evidence="1" type="ORF">IPV69_23530</name>
</gene>
<accession>A0A7M2WV09</accession>
<keyword evidence="2" id="KW-1185">Reference proteome</keyword>
<name>A0A7M2WV09_9BACT</name>